<dbReference type="AlphaFoldDB" id="A0A2Z4YIE7"/>
<gene>
    <name evidence="1" type="ORF">DLJ82_3521</name>
</gene>
<proteinExistence type="predicted"/>
<dbReference type="Proteomes" id="UP000251166">
    <property type="component" value="Chromosome"/>
</dbReference>
<name>A0A2Z4YIE7_RHILE</name>
<evidence type="ECO:0000313" key="1">
    <source>
        <dbReference type="EMBL" id="AXA41091.1"/>
    </source>
</evidence>
<reference evidence="1 2" key="1">
    <citation type="submission" date="2018-07" db="EMBL/GenBank/DDBJ databases">
        <title>Rhizobium leguminosarum strain:ATCC 14479 Genome sequencing and assembly.</title>
        <authorList>
            <person name="Chakraborty R."/>
        </authorList>
    </citation>
    <scope>NUCLEOTIDE SEQUENCE [LARGE SCALE GENOMIC DNA]</scope>
    <source>
        <strain evidence="1 2">ATCC 14479</strain>
    </source>
</reference>
<accession>A0A2Z4YIE7</accession>
<evidence type="ECO:0000313" key="2">
    <source>
        <dbReference type="Proteomes" id="UP000251166"/>
    </source>
</evidence>
<organism evidence="1 2">
    <name type="scientific">Rhizobium leguminosarum</name>
    <dbReference type="NCBI Taxonomy" id="384"/>
    <lineage>
        <taxon>Bacteria</taxon>
        <taxon>Pseudomonadati</taxon>
        <taxon>Pseudomonadota</taxon>
        <taxon>Alphaproteobacteria</taxon>
        <taxon>Hyphomicrobiales</taxon>
        <taxon>Rhizobiaceae</taxon>
        <taxon>Rhizobium/Agrobacterium group</taxon>
        <taxon>Rhizobium</taxon>
    </lineage>
</organism>
<protein>
    <submittedName>
        <fullName evidence="1">Uncharacterized protein</fullName>
    </submittedName>
</protein>
<dbReference type="EMBL" id="CP030760">
    <property type="protein sequence ID" value="AXA41091.1"/>
    <property type="molecule type" value="Genomic_DNA"/>
</dbReference>
<sequence>MISAPAEPVAVPAEPVIPVPAELVTPVTVQSVALFQKPLFQEAGA</sequence>